<dbReference type="Gene3D" id="2.60.200.20">
    <property type="match status" value="1"/>
</dbReference>
<keyword evidence="4" id="KW-1185">Reference proteome</keyword>
<dbReference type="EMBL" id="KZ988983">
    <property type="protein sequence ID" value="RKP11353.1"/>
    <property type="molecule type" value="Genomic_DNA"/>
</dbReference>
<evidence type="ECO:0000313" key="3">
    <source>
        <dbReference type="EMBL" id="RKP11353.1"/>
    </source>
</evidence>
<proteinExistence type="predicted"/>
<gene>
    <name evidence="3" type="ORF">BJ684DRAFT_22091</name>
</gene>
<dbReference type="SMART" id="SM00240">
    <property type="entry name" value="FHA"/>
    <property type="match status" value="1"/>
</dbReference>
<dbReference type="AlphaFoldDB" id="A0A4P9XY22"/>
<organism evidence="3 4">
    <name type="scientific">Piptocephalis cylindrospora</name>
    <dbReference type="NCBI Taxonomy" id="1907219"/>
    <lineage>
        <taxon>Eukaryota</taxon>
        <taxon>Fungi</taxon>
        <taxon>Fungi incertae sedis</taxon>
        <taxon>Zoopagomycota</taxon>
        <taxon>Zoopagomycotina</taxon>
        <taxon>Zoopagomycetes</taxon>
        <taxon>Zoopagales</taxon>
        <taxon>Piptocephalidaceae</taxon>
        <taxon>Piptocephalis</taxon>
    </lineage>
</organism>
<dbReference type="OrthoDB" id="74764at2759"/>
<accession>A0A4P9XY22</accession>
<dbReference type="PROSITE" id="PS50006">
    <property type="entry name" value="FHA_DOMAIN"/>
    <property type="match status" value="1"/>
</dbReference>
<feature type="domain" description="FHA" evidence="2">
    <location>
        <begin position="93"/>
        <end position="141"/>
    </location>
</feature>
<protein>
    <submittedName>
        <fullName evidence="3">SMAD/FHA domain-containing protein</fullName>
    </submittedName>
</protein>
<name>A0A4P9XY22_9FUNG</name>
<reference evidence="4" key="1">
    <citation type="journal article" date="2018" name="Nat. Microbiol.">
        <title>Leveraging single-cell genomics to expand the fungal tree of life.</title>
        <authorList>
            <person name="Ahrendt S.R."/>
            <person name="Quandt C.A."/>
            <person name="Ciobanu D."/>
            <person name="Clum A."/>
            <person name="Salamov A."/>
            <person name="Andreopoulos B."/>
            <person name="Cheng J.F."/>
            <person name="Woyke T."/>
            <person name="Pelin A."/>
            <person name="Henrissat B."/>
            <person name="Reynolds N.K."/>
            <person name="Benny G.L."/>
            <person name="Smith M.E."/>
            <person name="James T.Y."/>
            <person name="Grigoriev I.V."/>
        </authorList>
    </citation>
    <scope>NUCLEOTIDE SEQUENCE [LARGE SCALE GENOMIC DNA]</scope>
</reference>
<feature type="region of interest" description="Disordered" evidence="1">
    <location>
        <begin position="1"/>
        <end position="44"/>
    </location>
</feature>
<evidence type="ECO:0000256" key="1">
    <source>
        <dbReference type="SAM" id="MobiDB-lite"/>
    </source>
</evidence>
<evidence type="ECO:0000259" key="2">
    <source>
        <dbReference type="PROSITE" id="PS50006"/>
    </source>
</evidence>
<sequence length="196" mass="21804">MSAPETPEGKRSQLTELISPGFKISSPLRDTQNTQATQATQPYENSQIPASLEGTPDWLALIPEDRQPYVAGRIVVKTYQNNAYAPLYTDVELIVGRNAHCDLVVEGQFCSSKHCVFAVRNGVIVCKDISSNGTMYNGTKIGKGQTVALEDGDIIEIHDKNMLQVEQIMEETAKVEAKEYRELVASRYLINPKNNW</sequence>
<dbReference type="SUPFAM" id="SSF49879">
    <property type="entry name" value="SMAD/FHA domain"/>
    <property type="match status" value="1"/>
</dbReference>
<dbReference type="InterPro" id="IPR008984">
    <property type="entry name" value="SMAD_FHA_dom_sf"/>
</dbReference>
<dbReference type="Proteomes" id="UP000267251">
    <property type="component" value="Unassembled WGS sequence"/>
</dbReference>
<dbReference type="Pfam" id="PF00498">
    <property type="entry name" value="FHA"/>
    <property type="match status" value="1"/>
</dbReference>
<feature type="compositionally biased region" description="Low complexity" evidence="1">
    <location>
        <begin position="31"/>
        <end position="41"/>
    </location>
</feature>
<dbReference type="InterPro" id="IPR000253">
    <property type="entry name" value="FHA_dom"/>
</dbReference>
<evidence type="ECO:0000313" key="4">
    <source>
        <dbReference type="Proteomes" id="UP000267251"/>
    </source>
</evidence>